<dbReference type="STRING" id="205917.A0A4Y9YQS0"/>
<dbReference type="PANTHER" id="PTHR11785">
    <property type="entry name" value="AMINO ACID TRANSPORTER"/>
    <property type="match status" value="1"/>
</dbReference>
<evidence type="ECO:0000256" key="9">
    <source>
        <dbReference type="SAM" id="Phobius"/>
    </source>
</evidence>
<dbReference type="InterPro" id="IPR020472">
    <property type="entry name" value="WD40_PAC1"/>
</dbReference>
<feature type="transmembrane region" description="Helical" evidence="9">
    <location>
        <begin position="147"/>
        <end position="176"/>
    </location>
</feature>
<comment type="subcellular location">
    <subcellularLocation>
        <location evidence="1">Membrane</location>
        <topology evidence="1">Multi-pass membrane protein</topology>
    </subcellularLocation>
</comment>
<dbReference type="PANTHER" id="PTHR11785:SF382">
    <property type="entry name" value="LOW-AFFINITY METHIONINE PERMEASE"/>
    <property type="match status" value="1"/>
</dbReference>
<feature type="transmembrane region" description="Helical" evidence="9">
    <location>
        <begin position="347"/>
        <end position="370"/>
    </location>
</feature>
<keyword evidence="2 7" id="KW-0853">WD repeat</keyword>
<dbReference type="GO" id="GO:0015179">
    <property type="term" value="F:L-amino acid transmembrane transporter activity"/>
    <property type="evidence" value="ECO:0007669"/>
    <property type="project" value="TreeGrafter"/>
</dbReference>
<keyword evidence="11" id="KW-1185">Reference proteome</keyword>
<sequence>MASFLGALKSGGWKGAGATGSIVESASDKGEYAEGKAAVEVSDDDSDALNPGELTFEEDTSGGMGRHLGVFSCTLLIVGRIIGTGIFSTPSSILGSVGSVGASLMLWVLGFVLSFCGLFVWLEYGTMFPRSGGEKVYLEAVYRRPKYLVTVIFAANAILLGFTASGCIVFAQNILVSAGKDAGRWTERGIALGVIFFVTLLHGLTPRVGVLIMNALSVFKIVILLFVVITGWVVLGGHTRIKDPHANFRDAFAGSSHSSNDYATATFKVLNAYAGWSNVNYVLNEVKNPVRTLKIAGPLGLGITTVLYMMANIAYFSAASKQEVLKSGVTVAALFFKNVFGTKAQKALSVFVALSALGVRLHLLPLLLLYETSHLILIPHLRSSPERHHGRTYRALFSCPRILLSDIEPFHQTFAASRVNQELAKEGIPLPFGNRFWASNWPTGKSPLPGLIIHLIPSVIVIIAPPPSVAYPFILDVEGYPSQIINFFIVIGLFYLRYTKPHIKRPFKVWWPIAAFYLAAAVFLLVAPFLRPSNGKGDTPPLPYYLYCLVGIAIMVTGVLYWAAWRVLLPRVFGYELEPRKESLADGTVVTVVLYSFCLYVRSLTIGYYADQIDLTSPPLDSVSSLRFSPSNPNHLLASSWDTTVRYYDIAANEQRAKFDHRAAVLAVAWQDAGHAYSGGLDTAVRHLDLETQQIHGLGQHSDSISAMNWSTERNALITGSWDRTVRFWDPRASDNQHQQSSHDLPERVYFMDLVNNTLVVAMASRLFHIYDIRKMDAPEQTRESSLKFMTRALACMVDGKGYATASVEGRIAVEYFDPAPEVQDKKYAFKCHRQTIDDVDHVWPVNCLAFHPIYNTFASAGSDGTVSIWDHKVKKRLRQYPRYPTAIPSIAFNSDGTKLAVGVSYTWDQGEEGARSSERPGIYIRSVGEEVKPKGWVDS</sequence>
<keyword evidence="5 9" id="KW-1133">Transmembrane helix</keyword>
<evidence type="ECO:0000256" key="5">
    <source>
        <dbReference type="ARBA" id="ARBA00022989"/>
    </source>
</evidence>
<dbReference type="Gene3D" id="2.130.10.10">
    <property type="entry name" value="YVTN repeat-like/Quinoprotein amine dehydrogenase"/>
    <property type="match status" value="1"/>
</dbReference>
<dbReference type="PROSITE" id="PS50294">
    <property type="entry name" value="WD_REPEATS_REGION"/>
    <property type="match status" value="2"/>
</dbReference>
<feature type="transmembrane region" description="Helical" evidence="9">
    <location>
        <begin position="100"/>
        <end position="122"/>
    </location>
</feature>
<reference evidence="10 11" key="1">
    <citation type="submission" date="2019-02" db="EMBL/GenBank/DDBJ databases">
        <title>Genome sequencing of the rare red list fungi Dentipellis fragilis.</title>
        <authorList>
            <person name="Buettner E."/>
            <person name="Kellner H."/>
        </authorList>
    </citation>
    <scope>NUCLEOTIDE SEQUENCE [LARGE SCALE GENOMIC DNA]</scope>
    <source>
        <strain evidence="10 11">DSM 105465</strain>
    </source>
</reference>
<feature type="transmembrane region" description="Helical" evidence="9">
    <location>
        <begin position="188"/>
        <end position="205"/>
    </location>
</feature>
<evidence type="ECO:0000256" key="4">
    <source>
        <dbReference type="ARBA" id="ARBA00022737"/>
    </source>
</evidence>
<accession>A0A4Y9YQS0</accession>
<dbReference type="GO" id="GO:0016020">
    <property type="term" value="C:membrane"/>
    <property type="evidence" value="ECO:0007669"/>
    <property type="project" value="UniProtKB-SubCell"/>
</dbReference>
<dbReference type="Gene3D" id="1.20.1740.10">
    <property type="entry name" value="Amino acid/polyamine transporter I"/>
    <property type="match status" value="2"/>
</dbReference>
<dbReference type="InterPro" id="IPR036322">
    <property type="entry name" value="WD40_repeat_dom_sf"/>
</dbReference>
<dbReference type="InterPro" id="IPR001680">
    <property type="entry name" value="WD40_rpt"/>
</dbReference>
<dbReference type="PRINTS" id="PR00320">
    <property type="entry name" value="GPROTEINBRPT"/>
</dbReference>
<evidence type="ECO:0000256" key="3">
    <source>
        <dbReference type="ARBA" id="ARBA00022692"/>
    </source>
</evidence>
<feature type="transmembrane region" description="Helical" evidence="9">
    <location>
        <begin position="295"/>
        <end position="318"/>
    </location>
</feature>
<dbReference type="EMBL" id="SEOQ01000387">
    <property type="protein sequence ID" value="TFY64037.1"/>
    <property type="molecule type" value="Genomic_DNA"/>
</dbReference>
<dbReference type="OrthoDB" id="5982228at2759"/>
<feature type="repeat" description="WD" evidence="7">
    <location>
        <begin position="698"/>
        <end position="739"/>
    </location>
</feature>
<evidence type="ECO:0000313" key="11">
    <source>
        <dbReference type="Proteomes" id="UP000298327"/>
    </source>
</evidence>
<feature type="transmembrane region" description="Helical" evidence="9">
    <location>
        <begin position="451"/>
        <end position="474"/>
    </location>
</feature>
<protein>
    <submittedName>
        <fullName evidence="10">Uncharacterized protein</fullName>
    </submittedName>
</protein>
<dbReference type="Pfam" id="PF13520">
    <property type="entry name" value="AA_permease_2"/>
    <property type="match status" value="2"/>
</dbReference>
<evidence type="ECO:0000256" key="7">
    <source>
        <dbReference type="PROSITE-ProRule" id="PRU00221"/>
    </source>
</evidence>
<evidence type="ECO:0000256" key="1">
    <source>
        <dbReference type="ARBA" id="ARBA00004141"/>
    </source>
</evidence>
<gene>
    <name evidence="10" type="ORF">EVG20_g6075</name>
</gene>
<name>A0A4Y9YQS0_9AGAM</name>
<evidence type="ECO:0000256" key="6">
    <source>
        <dbReference type="ARBA" id="ARBA00023136"/>
    </source>
</evidence>
<dbReference type="InterPro" id="IPR002293">
    <property type="entry name" value="AA/rel_permease1"/>
</dbReference>
<evidence type="ECO:0000313" key="10">
    <source>
        <dbReference type="EMBL" id="TFY64037.1"/>
    </source>
</evidence>
<dbReference type="InterPro" id="IPR050598">
    <property type="entry name" value="AminoAcid_Transporter"/>
</dbReference>
<dbReference type="SMART" id="SM00320">
    <property type="entry name" value="WD40"/>
    <property type="match status" value="4"/>
</dbReference>
<dbReference type="Pfam" id="PF00400">
    <property type="entry name" value="WD40"/>
    <property type="match status" value="3"/>
</dbReference>
<feature type="transmembrane region" description="Helical" evidence="9">
    <location>
        <begin position="510"/>
        <end position="530"/>
    </location>
</feature>
<comment type="caution">
    <text evidence="10">The sequence shown here is derived from an EMBL/GenBank/DDBJ whole genome shotgun (WGS) entry which is preliminary data.</text>
</comment>
<feature type="transmembrane region" description="Helical" evidence="9">
    <location>
        <begin position="480"/>
        <end position="498"/>
    </location>
</feature>
<organism evidence="10 11">
    <name type="scientific">Dentipellis fragilis</name>
    <dbReference type="NCBI Taxonomy" id="205917"/>
    <lineage>
        <taxon>Eukaryota</taxon>
        <taxon>Fungi</taxon>
        <taxon>Dikarya</taxon>
        <taxon>Basidiomycota</taxon>
        <taxon>Agaricomycotina</taxon>
        <taxon>Agaricomycetes</taxon>
        <taxon>Russulales</taxon>
        <taxon>Hericiaceae</taxon>
        <taxon>Dentipellis</taxon>
    </lineage>
</organism>
<feature type="transmembrane region" description="Helical" evidence="9">
    <location>
        <begin position="542"/>
        <end position="563"/>
    </location>
</feature>
<keyword evidence="6 9" id="KW-0472">Membrane</keyword>
<keyword evidence="4" id="KW-0677">Repeat</keyword>
<dbReference type="PROSITE" id="PS50082">
    <property type="entry name" value="WD_REPEATS_2"/>
    <property type="match status" value="2"/>
</dbReference>
<keyword evidence="3 9" id="KW-0812">Transmembrane</keyword>
<proteinExistence type="predicted"/>
<feature type="repeat" description="WD" evidence="7">
    <location>
        <begin position="839"/>
        <end position="880"/>
    </location>
</feature>
<dbReference type="SUPFAM" id="SSF50978">
    <property type="entry name" value="WD40 repeat-like"/>
    <property type="match status" value="1"/>
</dbReference>
<dbReference type="Proteomes" id="UP000298327">
    <property type="component" value="Unassembled WGS sequence"/>
</dbReference>
<dbReference type="AlphaFoldDB" id="A0A4Y9YQS0"/>
<evidence type="ECO:0000256" key="8">
    <source>
        <dbReference type="SAM" id="MobiDB-lite"/>
    </source>
</evidence>
<feature type="transmembrane region" description="Helical" evidence="9">
    <location>
        <begin position="211"/>
        <end position="235"/>
    </location>
</feature>
<feature type="transmembrane region" description="Helical" evidence="9">
    <location>
        <begin position="68"/>
        <end position="88"/>
    </location>
</feature>
<dbReference type="InterPro" id="IPR015943">
    <property type="entry name" value="WD40/YVTN_repeat-like_dom_sf"/>
</dbReference>
<evidence type="ECO:0000256" key="2">
    <source>
        <dbReference type="ARBA" id="ARBA00022574"/>
    </source>
</evidence>
<feature type="region of interest" description="Disordered" evidence="8">
    <location>
        <begin position="40"/>
        <end position="60"/>
    </location>
</feature>